<feature type="compositionally biased region" description="Basic and acidic residues" evidence="13">
    <location>
        <begin position="549"/>
        <end position="561"/>
    </location>
</feature>
<gene>
    <name evidence="16" type="ORF">L484_006098</name>
</gene>
<protein>
    <recommendedName>
        <fullName evidence="12">Flap endonuclease GEN-like 1</fullName>
    </recommendedName>
</protein>
<feature type="region of interest" description="Disordered" evidence="13">
    <location>
        <begin position="542"/>
        <end position="561"/>
    </location>
</feature>
<dbReference type="eggNOG" id="KOG2519">
    <property type="taxonomic scope" value="Eukaryota"/>
</dbReference>
<dbReference type="GO" id="GO:0046872">
    <property type="term" value="F:metal ion binding"/>
    <property type="evidence" value="ECO:0007669"/>
    <property type="project" value="UniProtKB-KW"/>
</dbReference>
<dbReference type="SMART" id="SM00485">
    <property type="entry name" value="XPGN"/>
    <property type="match status" value="1"/>
</dbReference>
<keyword evidence="4" id="KW-0479">Metal-binding</keyword>
<dbReference type="GO" id="GO:0005634">
    <property type="term" value="C:nucleus"/>
    <property type="evidence" value="ECO:0007669"/>
    <property type="project" value="UniProtKB-SubCell"/>
</dbReference>
<dbReference type="SUPFAM" id="SSF88723">
    <property type="entry name" value="PIN domain-like"/>
    <property type="match status" value="1"/>
</dbReference>
<dbReference type="AlphaFoldDB" id="W9SAV0"/>
<evidence type="ECO:0000256" key="3">
    <source>
        <dbReference type="ARBA" id="ARBA00022722"/>
    </source>
</evidence>
<keyword evidence="3" id="KW-0540">Nuclease</keyword>
<evidence type="ECO:0000259" key="15">
    <source>
        <dbReference type="SMART" id="SM00485"/>
    </source>
</evidence>
<keyword evidence="5 16" id="KW-0255">Endonuclease</keyword>
<dbReference type="EMBL" id="KE346341">
    <property type="protein sequence ID" value="EXC33535.1"/>
    <property type="molecule type" value="Genomic_DNA"/>
</dbReference>
<keyword evidence="9" id="KW-0234">DNA repair</keyword>
<keyword evidence="10" id="KW-0539">Nucleus</keyword>
<dbReference type="Proteomes" id="UP000030645">
    <property type="component" value="Unassembled WGS sequence"/>
</dbReference>
<evidence type="ECO:0000256" key="7">
    <source>
        <dbReference type="ARBA" id="ARBA00022801"/>
    </source>
</evidence>
<name>W9SAV0_9ROSA</name>
<dbReference type="PRINTS" id="PR00853">
    <property type="entry name" value="XPGRADSUPER"/>
</dbReference>
<comment type="subcellular location">
    <subcellularLocation>
        <location evidence="2">Nucleus</location>
    </subcellularLocation>
</comment>
<evidence type="ECO:0000256" key="12">
    <source>
        <dbReference type="ARBA" id="ARBA00073453"/>
    </source>
</evidence>
<dbReference type="PANTHER" id="PTHR11081">
    <property type="entry name" value="FLAP ENDONUCLEASE FAMILY MEMBER"/>
    <property type="match status" value="1"/>
</dbReference>
<keyword evidence="17" id="KW-1185">Reference proteome</keyword>
<dbReference type="GO" id="GO:0009555">
    <property type="term" value="P:pollen development"/>
    <property type="evidence" value="ECO:0007669"/>
    <property type="project" value="TreeGrafter"/>
</dbReference>
<dbReference type="Pfam" id="PF00867">
    <property type="entry name" value="XPG_I"/>
    <property type="match status" value="1"/>
</dbReference>
<dbReference type="Gene3D" id="3.40.50.1010">
    <property type="entry name" value="5'-nuclease"/>
    <property type="match status" value="1"/>
</dbReference>
<comment type="cofactor">
    <cofactor evidence="1">
        <name>Mg(2+)</name>
        <dbReference type="ChEBI" id="CHEBI:18420"/>
    </cofactor>
</comment>
<keyword evidence="6" id="KW-0227">DNA damage</keyword>
<feature type="domain" description="XPG N-terminal" evidence="15">
    <location>
        <begin position="1"/>
        <end position="96"/>
    </location>
</feature>
<feature type="domain" description="XPG-I" evidence="14">
    <location>
        <begin position="136"/>
        <end position="206"/>
    </location>
</feature>
<dbReference type="InterPro" id="IPR036279">
    <property type="entry name" value="5-3_exonuclease_C_sf"/>
</dbReference>
<dbReference type="InterPro" id="IPR006084">
    <property type="entry name" value="XPG/Rad2"/>
</dbReference>
<evidence type="ECO:0000256" key="11">
    <source>
        <dbReference type="ARBA" id="ARBA00038112"/>
    </source>
</evidence>
<evidence type="ECO:0000259" key="14">
    <source>
        <dbReference type="SMART" id="SM00484"/>
    </source>
</evidence>
<evidence type="ECO:0000256" key="8">
    <source>
        <dbReference type="ARBA" id="ARBA00022842"/>
    </source>
</evidence>
<dbReference type="Gene3D" id="1.10.150.20">
    <property type="entry name" value="5' to 3' exonuclease, C-terminal subdomain"/>
    <property type="match status" value="1"/>
</dbReference>
<dbReference type="CDD" id="cd09869">
    <property type="entry name" value="PIN_GEN1"/>
    <property type="match status" value="1"/>
</dbReference>
<dbReference type="SMART" id="SM00484">
    <property type="entry name" value="XPGI"/>
    <property type="match status" value="1"/>
</dbReference>
<dbReference type="Pfam" id="PF00752">
    <property type="entry name" value="XPG_N"/>
    <property type="match status" value="1"/>
</dbReference>
<proteinExistence type="inferred from homology"/>
<dbReference type="InterPro" id="IPR029060">
    <property type="entry name" value="PIN-like_dom_sf"/>
</dbReference>
<evidence type="ECO:0000256" key="1">
    <source>
        <dbReference type="ARBA" id="ARBA00001946"/>
    </source>
</evidence>
<accession>W9SAV0</accession>
<reference evidence="17" key="1">
    <citation type="submission" date="2013-01" db="EMBL/GenBank/DDBJ databases">
        <title>Draft Genome Sequence of a Mulberry Tree, Morus notabilis C.K. Schneid.</title>
        <authorList>
            <person name="He N."/>
            <person name="Zhao S."/>
        </authorList>
    </citation>
    <scope>NUCLEOTIDE SEQUENCE</scope>
</reference>
<evidence type="ECO:0000313" key="16">
    <source>
        <dbReference type="EMBL" id="EXC33535.1"/>
    </source>
</evidence>
<dbReference type="GO" id="GO:0009650">
    <property type="term" value="P:UV protection"/>
    <property type="evidence" value="ECO:0007669"/>
    <property type="project" value="UniProtKB-ARBA"/>
</dbReference>
<dbReference type="SUPFAM" id="SSF47807">
    <property type="entry name" value="5' to 3' exonuclease, C-terminal subdomain"/>
    <property type="match status" value="1"/>
</dbReference>
<evidence type="ECO:0000256" key="13">
    <source>
        <dbReference type="SAM" id="MobiDB-lite"/>
    </source>
</evidence>
<evidence type="ECO:0000256" key="9">
    <source>
        <dbReference type="ARBA" id="ARBA00023204"/>
    </source>
</evidence>
<keyword evidence="7" id="KW-0378">Hydrolase</keyword>
<dbReference type="FunFam" id="3.40.50.1010:FF:000032">
    <property type="entry name" value="Flap endonuclease GEN-like 1"/>
    <property type="match status" value="1"/>
</dbReference>
<comment type="similarity">
    <text evidence="11">Belongs to the XPG/RAD2 endonuclease family. GEN subfamily.</text>
</comment>
<evidence type="ECO:0000256" key="6">
    <source>
        <dbReference type="ARBA" id="ARBA00022763"/>
    </source>
</evidence>
<evidence type="ECO:0000313" key="17">
    <source>
        <dbReference type="Proteomes" id="UP000030645"/>
    </source>
</evidence>
<evidence type="ECO:0000256" key="10">
    <source>
        <dbReference type="ARBA" id="ARBA00023242"/>
    </source>
</evidence>
<evidence type="ECO:0000256" key="2">
    <source>
        <dbReference type="ARBA" id="ARBA00004123"/>
    </source>
</evidence>
<dbReference type="FunFam" id="1.10.150.20:FF:000030">
    <property type="entry name" value="Flap endonuclease GEN-like 1"/>
    <property type="match status" value="1"/>
</dbReference>
<evidence type="ECO:0000256" key="4">
    <source>
        <dbReference type="ARBA" id="ARBA00022723"/>
    </source>
</evidence>
<dbReference type="STRING" id="981085.W9SAV0"/>
<dbReference type="InterPro" id="IPR006085">
    <property type="entry name" value="XPG_DNA_repair_N"/>
</dbReference>
<dbReference type="GO" id="GO:0017108">
    <property type="term" value="F:5'-flap endonuclease activity"/>
    <property type="evidence" value="ECO:0007669"/>
    <property type="project" value="TreeGrafter"/>
</dbReference>
<dbReference type="PANTHER" id="PTHR11081:SF59">
    <property type="entry name" value="FI23547P1"/>
    <property type="match status" value="1"/>
</dbReference>
<dbReference type="GO" id="GO:0006281">
    <property type="term" value="P:DNA repair"/>
    <property type="evidence" value="ECO:0007669"/>
    <property type="project" value="UniProtKB-KW"/>
</dbReference>
<organism evidence="16 17">
    <name type="scientific">Morus notabilis</name>
    <dbReference type="NCBI Taxonomy" id="981085"/>
    <lineage>
        <taxon>Eukaryota</taxon>
        <taxon>Viridiplantae</taxon>
        <taxon>Streptophyta</taxon>
        <taxon>Embryophyta</taxon>
        <taxon>Tracheophyta</taxon>
        <taxon>Spermatophyta</taxon>
        <taxon>Magnoliopsida</taxon>
        <taxon>eudicotyledons</taxon>
        <taxon>Gunneridae</taxon>
        <taxon>Pentapetalae</taxon>
        <taxon>rosids</taxon>
        <taxon>fabids</taxon>
        <taxon>Rosales</taxon>
        <taxon>Moraceae</taxon>
        <taxon>Moreae</taxon>
        <taxon>Morus</taxon>
    </lineage>
</organism>
<dbReference type="InterPro" id="IPR006086">
    <property type="entry name" value="XPG-I_dom"/>
</dbReference>
<sequence length="661" mass="74754">MGVGGKFWDLLKPYARNEGFDFMRNKRVVIDLSFWIVQHETALKSNARNPHLRLTFLRTINLFSKFGAFPVFVIDGTPSPLKSRARIARFYHSSGIDLSSFPAAEDGVLVERNRAFVKCVQECVVGCAFDTMELLELFGMPVLKAKGEGEALCSQLDREGHVDACITSDSDAFLFGATCVIKGFRSNSKEPFECYCMSDIEAGLGLKREQLIAISLLVGNDHDISGVQGIGLETALRFVQTLGEDEILTKLRGIGNKSISAFQCYTKFVDDLVPSLDRSLPKKKLSHCSFCGHPGSKRDHLKNSCKYCSTSSNGGCKKKPEGFKCGCMSCDVGRKEKERKKQDHWFDRVSSKIALEPNFPNREIIEMYLCDNHGSFTGNDGPCISWRSPKIELLVDFLAFHQRWEPSYIRQRMLPMLSTIFLREMAAHQIKSLLYGQYDFDSIDRVKVRHGHTFYVIKWSKATPKSGGVSNATCSEVSDMQQDVVDSDESVDLLDEMDAPMIHIKDGCQFILTDENVELVHAAFPRELDRFLREKELKESRRKKTPNLRFERTNEKLETPKSRGIQRNITEFYRSTKVLLENQPVEDLAKDIDSQSGESSKEKRKVSNQNLPKSSFDFDYRPEDLTISPILVSVGSNVLVVNSYPIYLLQLYPKSSASLDT</sequence>
<keyword evidence="8" id="KW-0460">Magnesium</keyword>
<evidence type="ECO:0000256" key="5">
    <source>
        <dbReference type="ARBA" id="ARBA00022759"/>
    </source>
</evidence>